<evidence type="ECO:0000313" key="2">
    <source>
        <dbReference type="Proteomes" id="UP000887564"/>
    </source>
</evidence>
<protein>
    <submittedName>
        <fullName evidence="3">Uncharacterized protein</fullName>
    </submittedName>
</protein>
<keyword evidence="1" id="KW-0472">Membrane</keyword>
<dbReference type="Proteomes" id="UP000887564">
    <property type="component" value="Unplaced"/>
</dbReference>
<dbReference type="WBParaSite" id="PEQ_0000450701-mRNA-1">
    <property type="protein sequence ID" value="PEQ_0000450701-mRNA-1"/>
    <property type="gene ID" value="PEQ_0000450701"/>
</dbReference>
<evidence type="ECO:0000256" key="1">
    <source>
        <dbReference type="SAM" id="Phobius"/>
    </source>
</evidence>
<reference evidence="3" key="1">
    <citation type="submission" date="2022-11" db="UniProtKB">
        <authorList>
            <consortium name="WormBaseParasite"/>
        </authorList>
    </citation>
    <scope>IDENTIFICATION</scope>
</reference>
<accession>A0A914RI95</accession>
<proteinExistence type="predicted"/>
<keyword evidence="2" id="KW-1185">Reference proteome</keyword>
<name>A0A914RI95_PAREQ</name>
<keyword evidence="1" id="KW-1133">Transmembrane helix</keyword>
<dbReference type="AlphaFoldDB" id="A0A914RI95"/>
<evidence type="ECO:0000313" key="3">
    <source>
        <dbReference type="WBParaSite" id="PEQ_0000450701-mRNA-1"/>
    </source>
</evidence>
<organism evidence="2 3">
    <name type="scientific">Parascaris equorum</name>
    <name type="common">Equine roundworm</name>
    <dbReference type="NCBI Taxonomy" id="6256"/>
    <lineage>
        <taxon>Eukaryota</taxon>
        <taxon>Metazoa</taxon>
        <taxon>Ecdysozoa</taxon>
        <taxon>Nematoda</taxon>
        <taxon>Chromadorea</taxon>
        <taxon>Rhabditida</taxon>
        <taxon>Spirurina</taxon>
        <taxon>Ascaridomorpha</taxon>
        <taxon>Ascaridoidea</taxon>
        <taxon>Ascarididae</taxon>
        <taxon>Parascaris</taxon>
    </lineage>
</organism>
<feature type="transmembrane region" description="Helical" evidence="1">
    <location>
        <begin position="12"/>
        <end position="37"/>
    </location>
</feature>
<sequence length="55" mass="5976">MHSASSMAIPRIASASMVILFAIMLEVITSALCLFISSEGIHLEIYYKLSTAVLM</sequence>
<keyword evidence="1" id="KW-0812">Transmembrane</keyword>